<evidence type="ECO:0008006" key="3">
    <source>
        <dbReference type="Google" id="ProtNLM"/>
    </source>
</evidence>
<evidence type="ECO:0000313" key="2">
    <source>
        <dbReference type="Proteomes" id="UP000003179"/>
    </source>
</evidence>
<accession>A0ABP2K5L5</accession>
<comment type="caution">
    <text evidence="1">The sequence shown here is derived from an EMBL/GenBank/DDBJ whole genome shotgun (WGS) entry which is preliminary data.</text>
</comment>
<organism evidence="1 2">
    <name type="scientific">Cutibacterium modestum HL044PA1</name>
    <dbReference type="NCBI Taxonomy" id="765109"/>
    <lineage>
        <taxon>Bacteria</taxon>
        <taxon>Bacillati</taxon>
        <taxon>Actinomycetota</taxon>
        <taxon>Actinomycetes</taxon>
        <taxon>Propionibacteriales</taxon>
        <taxon>Propionibacteriaceae</taxon>
        <taxon>Cutibacterium</taxon>
        <taxon>Cutibacterium modestum</taxon>
    </lineage>
</organism>
<evidence type="ECO:0000313" key="1">
    <source>
        <dbReference type="EMBL" id="EFS92219.1"/>
    </source>
</evidence>
<gene>
    <name evidence="1" type="ORF">HMPREF9607_01560</name>
</gene>
<sequence length="44" mass="4731">MTLCHEQQSATAAMRFPNACDVTIRGPESGQCRGVVTQAVCEFS</sequence>
<dbReference type="EMBL" id="ADZU01000027">
    <property type="protein sequence ID" value="EFS92219.1"/>
    <property type="molecule type" value="Genomic_DNA"/>
</dbReference>
<proteinExistence type="predicted"/>
<protein>
    <recommendedName>
        <fullName evidence="3">DUF1540 domain-containing protein</fullName>
    </recommendedName>
</protein>
<dbReference type="Proteomes" id="UP000003179">
    <property type="component" value="Unassembled WGS sequence"/>
</dbReference>
<name>A0ABP2K5L5_9ACTN</name>
<reference evidence="1" key="1">
    <citation type="submission" date="2010-08" db="EMBL/GenBank/DDBJ databases">
        <authorList>
            <person name="Weinstock G."/>
            <person name="Sodergren E."/>
            <person name="Clifton S."/>
            <person name="Fulton L."/>
            <person name="Fulton B."/>
            <person name="Courtney L."/>
            <person name="Fronick C."/>
            <person name="Harrison M."/>
            <person name="Strong C."/>
            <person name="Farmer C."/>
            <person name="Delahaunty K."/>
            <person name="Markovic C."/>
            <person name="Hall O."/>
            <person name="Minx P."/>
            <person name="Tomlinson C."/>
            <person name="Mitreva M."/>
            <person name="Hou S."/>
            <person name="Chen J."/>
            <person name="Wollam A."/>
            <person name="Pepin K.H."/>
            <person name="Johnson M."/>
            <person name="Bhonagiri V."/>
            <person name="Zhang X."/>
            <person name="Suruliraj S."/>
            <person name="Warren W."/>
            <person name="Chinwalla A."/>
            <person name="Mardis E.R."/>
            <person name="Wilson R.K."/>
        </authorList>
    </citation>
    <scope>NUCLEOTIDE SEQUENCE [LARGE SCALE GENOMIC DNA]</scope>
    <source>
        <strain evidence="1">HL044PA1</strain>
    </source>
</reference>
<keyword evidence="2" id="KW-1185">Reference proteome</keyword>